<dbReference type="EMBL" id="VNKQ01000004">
    <property type="protein sequence ID" value="KAG0651647.1"/>
    <property type="molecule type" value="Genomic_DNA"/>
</dbReference>
<name>A0A9P6VP61_9HELO</name>
<comment type="caution">
    <text evidence="3">The sequence shown here is derived from an EMBL/GenBank/DDBJ whole genome shotgun (WGS) entry which is preliminary data.</text>
</comment>
<dbReference type="PANTHER" id="PTHR11895:SF67">
    <property type="entry name" value="AMIDASE DOMAIN-CONTAINING PROTEIN"/>
    <property type="match status" value="1"/>
</dbReference>
<protein>
    <submittedName>
        <fullName evidence="3">N-acylethanolamine amidohydrolase</fullName>
    </submittedName>
</protein>
<dbReference type="OrthoDB" id="421993at2759"/>
<dbReference type="GO" id="GO:0003824">
    <property type="term" value="F:catalytic activity"/>
    <property type="evidence" value="ECO:0007669"/>
    <property type="project" value="InterPro"/>
</dbReference>
<evidence type="ECO:0000256" key="1">
    <source>
        <dbReference type="ARBA" id="ARBA00009199"/>
    </source>
</evidence>
<comment type="similarity">
    <text evidence="1">Belongs to the amidase family.</text>
</comment>
<dbReference type="AlphaFoldDB" id="A0A9P6VP61"/>
<dbReference type="PROSITE" id="PS00571">
    <property type="entry name" value="AMIDASES"/>
    <property type="match status" value="1"/>
</dbReference>
<reference evidence="3" key="1">
    <citation type="submission" date="2019-07" db="EMBL/GenBank/DDBJ databases">
        <title>Hyphodiscus hymeniophilus genome sequencing and assembly.</title>
        <authorList>
            <person name="Kramer G."/>
            <person name="Nodwell J."/>
        </authorList>
    </citation>
    <scope>NUCLEOTIDE SEQUENCE</scope>
    <source>
        <strain evidence="3">ATCC 34498</strain>
    </source>
</reference>
<dbReference type="SUPFAM" id="SSF75304">
    <property type="entry name" value="Amidase signature (AS) enzymes"/>
    <property type="match status" value="1"/>
</dbReference>
<feature type="domain" description="Amidase" evidence="2">
    <location>
        <begin position="148"/>
        <end position="557"/>
    </location>
</feature>
<evidence type="ECO:0000313" key="3">
    <source>
        <dbReference type="EMBL" id="KAG0651647.1"/>
    </source>
</evidence>
<gene>
    <name evidence="3" type="ORF">D0Z07_2148</name>
</gene>
<keyword evidence="4" id="KW-1185">Reference proteome</keyword>
<dbReference type="Proteomes" id="UP000785200">
    <property type="component" value="Unassembled WGS sequence"/>
</dbReference>
<evidence type="ECO:0000259" key="2">
    <source>
        <dbReference type="Pfam" id="PF01425"/>
    </source>
</evidence>
<proteinExistence type="inferred from homology"/>
<organism evidence="3 4">
    <name type="scientific">Hyphodiscus hymeniophilus</name>
    <dbReference type="NCBI Taxonomy" id="353542"/>
    <lineage>
        <taxon>Eukaryota</taxon>
        <taxon>Fungi</taxon>
        <taxon>Dikarya</taxon>
        <taxon>Ascomycota</taxon>
        <taxon>Pezizomycotina</taxon>
        <taxon>Leotiomycetes</taxon>
        <taxon>Helotiales</taxon>
        <taxon>Hyphodiscaceae</taxon>
        <taxon>Hyphodiscus</taxon>
    </lineage>
</organism>
<evidence type="ECO:0000313" key="4">
    <source>
        <dbReference type="Proteomes" id="UP000785200"/>
    </source>
</evidence>
<dbReference type="InterPro" id="IPR036928">
    <property type="entry name" value="AS_sf"/>
</dbReference>
<dbReference type="Pfam" id="PF01425">
    <property type="entry name" value="Amidase"/>
    <property type="match status" value="1"/>
</dbReference>
<dbReference type="Gene3D" id="3.90.1300.10">
    <property type="entry name" value="Amidase signature (AS) domain"/>
    <property type="match status" value="1"/>
</dbReference>
<accession>A0A9P6VP61</accession>
<dbReference type="InterPro" id="IPR020556">
    <property type="entry name" value="Amidase_CS"/>
</dbReference>
<sequence>MAQNRFFGYPKPLEGPVTPYKKKDDANPALSGLLLVVVGWLVSKLEFVQRLLWANAGFGSLRNLDDLTPYTERWDPMVIPLNPGSSYTPSLDVESFVSIPANAPGRYRSIPEYHSLYLSGKLTPLAVVESLLPMIRRDIDQPSKHSVAFTACNYEAVLEAARASTLRYKEGKPLSILDGILTAVKEDNDVAGYRSTHGRKKNDSIFPIAKESSWPIQKWEEAGGLILGKLNMHEIGADTTNNNPNWGTPKNPHNDQYYPGGSSGGAAYAVSAGLVPVALGTDGGGSIRLPSSFCGIYGLKPSHCRLKDMGSSVTVLGPLAANMSDLEAAYRVLATPNPTDPYCSQFAPPGSLSVDGPKVLGIYKDWVDRADPSVLLACNKVLDYFRDRLGYSVVQIEIPHLPEGQVSLAITILAEMANRARHAPSSNFWLSGFNPANKVLLAVGNQTPARDYLLAQQLRQMLMQHLAFLYQKYPGLIIVTPTTPIPGWPIAKETDLKHGISDGNMSLRNMEYVWLANFCGNPAISCPVGYVDPAKGKGKIPIGLMAMGEWGSEDALLAWGRDAERWLNEEYAGGRQRPSSWVDVVVQGNTMA</sequence>
<dbReference type="InterPro" id="IPR023631">
    <property type="entry name" value="Amidase_dom"/>
</dbReference>
<dbReference type="InterPro" id="IPR000120">
    <property type="entry name" value="Amidase"/>
</dbReference>
<dbReference type="PANTHER" id="PTHR11895">
    <property type="entry name" value="TRANSAMIDASE"/>
    <property type="match status" value="1"/>
</dbReference>